<comment type="similarity">
    <text evidence="3">Belongs to the glycosyl hydrolase 5 (cellulase A) family.</text>
</comment>
<keyword evidence="6" id="KW-1185">Reference proteome</keyword>
<accession>A0A363NZM3</accession>
<organism evidence="5 6">
    <name type="scientific">Sphingobacterium athyrii</name>
    <dbReference type="NCBI Taxonomy" id="2152717"/>
    <lineage>
        <taxon>Bacteria</taxon>
        <taxon>Pseudomonadati</taxon>
        <taxon>Bacteroidota</taxon>
        <taxon>Sphingobacteriia</taxon>
        <taxon>Sphingobacteriales</taxon>
        <taxon>Sphingobacteriaceae</taxon>
        <taxon>Sphingobacterium</taxon>
    </lineage>
</organism>
<keyword evidence="1 3" id="KW-0378">Hydrolase</keyword>
<reference evidence="5 6" key="1">
    <citation type="submission" date="2018-04" db="EMBL/GenBank/DDBJ databases">
        <title>Sphingobacterium sp. M46 Genome.</title>
        <authorList>
            <person name="Cheng J."/>
            <person name="Li Y."/>
        </authorList>
    </citation>
    <scope>NUCLEOTIDE SEQUENCE [LARGE SCALE GENOMIC DNA]</scope>
    <source>
        <strain evidence="5 6">M46</strain>
    </source>
</reference>
<evidence type="ECO:0000313" key="5">
    <source>
        <dbReference type="EMBL" id="PUV26272.1"/>
    </source>
</evidence>
<evidence type="ECO:0000256" key="2">
    <source>
        <dbReference type="ARBA" id="ARBA00023295"/>
    </source>
</evidence>
<dbReference type="InterPro" id="IPR001547">
    <property type="entry name" value="Glyco_hydro_5"/>
</dbReference>
<evidence type="ECO:0000259" key="4">
    <source>
        <dbReference type="Pfam" id="PF00150"/>
    </source>
</evidence>
<dbReference type="GO" id="GO:0000272">
    <property type="term" value="P:polysaccharide catabolic process"/>
    <property type="evidence" value="ECO:0007669"/>
    <property type="project" value="InterPro"/>
</dbReference>
<dbReference type="GO" id="GO:0004553">
    <property type="term" value="F:hydrolase activity, hydrolyzing O-glycosyl compounds"/>
    <property type="evidence" value="ECO:0007669"/>
    <property type="project" value="InterPro"/>
</dbReference>
<dbReference type="EMBL" id="QCXX01000001">
    <property type="protein sequence ID" value="PUV26272.1"/>
    <property type="molecule type" value="Genomic_DNA"/>
</dbReference>
<feature type="domain" description="Glycoside hydrolase family 5" evidence="4">
    <location>
        <begin position="40"/>
        <end position="287"/>
    </location>
</feature>
<name>A0A363NZM3_9SPHI</name>
<dbReference type="InterPro" id="IPR017853">
    <property type="entry name" value="GH"/>
</dbReference>
<dbReference type="Pfam" id="PF00150">
    <property type="entry name" value="Cellulase"/>
    <property type="match status" value="1"/>
</dbReference>
<dbReference type="AlphaFoldDB" id="A0A363NZM3"/>
<dbReference type="PANTHER" id="PTHR34142">
    <property type="entry name" value="ENDO-BETA-1,4-GLUCANASE A"/>
    <property type="match status" value="1"/>
</dbReference>
<dbReference type="Proteomes" id="UP000250831">
    <property type="component" value="Unassembled WGS sequence"/>
</dbReference>
<keyword evidence="2 3" id="KW-0326">Glycosidase</keyword>
<protein>
    <submittedName>
        <fullName evidence="5">Glycosyl hydrolase family 5</fullName>
    </submittedName>
</protein>
<evidence type="ECO:0000256" key="3">
    <source>
        <dbReference type="RuleBase" id="RU361153"/>
    </source>
</evidence>
<sequence length="325" mass="37629">MKHIRIFTVAVILCLLHNSVISQTVVQRHGSLSIKQGKIVDQHDKIVQLRGISFSWSIWGGKKYYTPEIVDRLVEDFNVNLIRVALAVEPDGGYLQSPEEQFTLIKNVVDRALQRGIYVLIDWHDHHADRNINQAKAFFTRMAQQYPDHPQLIYEIWNEPERTSWQVVKSYAVELIHTIRKDAKNNIIVVGSPHWDQDVDSVANDRIQGFNNIAYSFHFYASDPNHQEQLRDRAQKAIGQQLPLFVTEWGVGEADGNGQFDLKKTKIWLDWMENNQLSWANWNLTDKDETTALLKPMAPLHGHWKKQHLTPAGQYIKAQLRTLNP</sequence>
<evidence type="ECO:0000256" key="1">
    <source>
        <dbReference type="ARBA" id="ARBA00022801"/>
    </source>
</evidence>
<dbReference type="Gene3D" id="3.20.20.80">
    <property type="entry name" value="Glycosidases"/>
    <property type="match status" value="1"/>
</dbReference>
<evidence type="ECO:0000313" key="6">
    <source>
        <dbReference type="Proteomes" id="UP000250831"/>
    </source>
</evidence>
<comment type="caution">
    <text evidence="5">The sequence shown here is derived from an EMBL/GenBank/DDBJ whole genome shotgun (WGS) entry which is preliminary data.</text>
</comment>
<dbReference type="OrthoDB" id="154460at2"/>
<dbReference type="SUPFAM" id="SSF51445">
    <property type="entry name" value="(Trans)glycosidases"/>
    <property type="match status" value="1"/>
</dbReference>
<dbReference type="PANTHER" id="PTHR34142:SF1">
    <property type="entry name" value="GLYCOSIDE HYDROLASE FAMILY 5 DOMAIN-CONTAINING PROTEIN"/>
    <property type="match status" value="1"/>
</dbReference>
<proteinExistence type="inferred from homology"/>
<gene>
    <name evidence="5" type="ORF">DCO56_04795</name>
</gene>